<dbReference type="EMBL" id="ACCF01000208">
    <property type="protein sequence ID" value="EEF66525.1"/>
    <property type="molecule type" value="Genomic_DNA"/>
</dbReference>
<dbReference type="HOGENOM" id="CLU_2879765_0_0_9"/>
<protein>
    <submittedName>
        <fullName evidence="1">Uncharacterized protein</fullName>
    </submittedName>
</protein>
<evidence type="ECO:0000313" key="1">
    <source>
        <dbReference type="EMBL" id="EEF66525.1"/>
    </source>
</evidence>
<name>B9YBW9_9FIRM</name>
<reference evidence="1 2" key="1">
    <citation type="submission" date="2008-12" db="EMBL/GenBank/DDBJ databases">
        <authorList>
            <person name="Fulton L."/>
            <person name="Clifton S."/>
            <person name="Fulton B."/>
            <person name="Xu J."/>
            <person name="Minx P."/>
            <person name="Pepin K.H."/>
            <person name="Johnson M."/>
            <person name="Bhonagiri V."/>
            <person name="Nash W.E."/>
            <person name="Mardis E.R."/>
            <person name="Wilson R.K."/>
        </authorList>
    </citation>
    <scope>NUCLEOTIDE SEQUENCE [LARGE SCALE GENOMIC DNA]</scope>
    <source>
        <strain evidence="1 2">DSM 12042</strain>
    </source>
</reference>
<dbReference type="AlphaFoldDB" id="B9YBW9"/>
<gene>
    <name evidence="1" type="ORF">HOLDEFILI_03327</name>
</gene>
<evidence type="ECO:0000313" key="2">
    <source>
        <dbReference type="Proteomes" id="UP000005950"/>
    </source>
</evidence>
<sequence>MKQDRKHFAHGFTPFIFIGVWGFPQQAKSPARQGGRVRDLSEVWLHFLCLLRYSVSSFSPRGN</sequence>
<reference evidence="1 2" key="2">
    <citation type="submission" date="2009-02" db="EMBL/GenBank/DDBJ databases">
        <title>Draft genome sequence of Holdemania filiformis DSM 12042.</title>
        <authorList>
            <person name="Sudarsanam P."/>
            <person name="Ley R."/>
            <person name="Guruge J."/>
            <person name="Turnbaugh P.J."/>
            <person name="Mahowald M."/>
            <person name="Liep D."/>
            <person name="Gordon J."/>
        </authorList>
    </citation>
    <scope>NUCLEOTIDE SEQUENCE [LARGE SCALE GENOMIC DNA]</scope>
    <source>
        <strain evidence="1 2">DSM 12042</strain>
    </source>
</reference>
<proteinExistence type="predicted"/>
<dbReference type="Proteomes" id="UP000005950">
    <property type="component" value="Unassembled WGS sequence"/>
</dbReference>
<comment type="caution">
    <text evidence="1">The sequence shown here is derived from an EMBL/GenBank/DDBJ whole genome shotgun (WGS) entry which is preliminary data.</text>
</comment>
<accession>B9YBW9</accession>
<organism evidence="1 2">
    <name type="scientific">Holdemania filiformis DSM 12042</name>
    <dbReference type="NCBI Taxonomy" id="545696"/>
    <lineage>
        <taxon>Bacteria</taxon>
        <taxon>Bacillati</taxon>
        <taxon>Bacillota</taxon>
        <taxon>Erysipelotrichia</taxon>
        <taxon>Erysipelotrichales</taxon>
        <taxon>Erysipelotrichaceae</taxon>
        <taxon>Holdemania</taxon>
    </lineage>
</organism>